<accession>A0ABM5F252</accession>
<comment type="subcellular location">
    <subcellularLocation>
        <location evidence="1">Cytoplasm</location>
    </subcellularLocation>
</comment>
<dbReference type="PROSITE" id="PS50405">
    <property type="entry name" value="GST_CTER"/>
    <property type="match status" value="1"/>
</dbReference>
<name>A0ABM5F252_9SAUR</name>
<evidence type="ECO:0000259" key="6">
    <source>
        <dbReference type="PROSITE" id="PS50404"/>
    </source>
</evidence>
<dbReference type="Gene3D" id="1.20.1050.10">
    <property type="match status" value="1"/>
</dbReference>
<sequence length="258" mass="28689">MGLELYLDLLSPPCRAVYLFARRNCIAFELKDVELFKDAILGTSAAAGEGGGEGSAQPGPPTKVTLAKKVPVLKEDDFILAEGTAILLYLSRKYKTPDHWYPSDLRKRAKVDEYLSWHQANIRANAPKTMWIKVLIPLLTGQALPAEKLEEVMEGLGVSLRQLEGMFLQEKPFLVGSEVSLADLTALVELMQPVGVGCDIFKDRPKLAAWRDRVEAALGKELFLQAHQLILNIKQLSTIQINPQLKEQLAPVLLKMMK</sequence>
<protein>
    <recommendedName>
        <fullName evidence="3">glutathione transferase</fullName>
        <ecNumber evidence="3">2.5.1.18</ecNumber>
    </recommendedName>
</protein>
<dbReference type="InterPro" id="IPR040079">
    <property type="entry name" value="Glutathione_S-Trfase"/>
</dbReference>
<feature type="domain" description="GST C-terminal" evidence="7">
    <location>
        <begin position="104"/>
        <end position="245"/>
    </location>
</feature>
<dbReference type="InterPro" id="IPR004045">
    <property type="entry name" value="Glutathione_S-Trfase_N"/>
</dbReference>
<dbReference type="GeneID" id="110081961"/>
<dbReference type="Pfam" id="PF00043">
    <property type="entry name" value="GST_C"/>
    <property type="match status" value="1"/>
</dbReference>
<dbReference type="InterPro" id="IPR040077">
    <property type="entry name" value="GST_C_Theta"/>
</dbReference>
<evidence type="ECO:0000256" key="5">
    <source>
        <dbReference type="ARBA" id="ARBA00047960"/>
    </source>
</evidence>
<evidence type="ECO:0000256" key="2">
    <source>
        <dbReference type="ARBA" id="ARBA00009899"/>
    </source>
</evidence>
<dbReference type="InterPro" id="IPR004046">
    <property type="entry name" value="GST_C"/>
</dbReference>
<organism evidence="8 9">
    <name type="scientific">Pogona vitticeps</name>
    <name type="common">central bearded dragon</name>
    <dbReference type="NCBI Taxonomy" id="103695"/>
    <lineage>
        <taxon>Eukaryota</taxon>
        <taxon>Metazoa</taxon>
        <taxon>Chordata</taxon>
        <taxon>Craniata</taxon>
        <taxon>Vertebrata</taxon>
        <taxon>Euteleostomi</taxon>
        <taxon>Lepidosauria</taxon>
        <taxon>Squamata</taxon>
        <taxon>Bifurcata</taxon>
        <taxon>Unidentata</taxon>
        <taxon>Episquamata</taxon>
        <taxon>Toxicofera</taxon>
        <taxon>Iguania</taxon>
        <taxon>Acrodonta</taxon>
        <taxon>Agamidae</taxon>
        <taxon>Amphibolurinae</taxon>
        <taxon>Pogona</taxon>
    </lineage>
</organism>
<keyword evidence="8" id="KW-1185">Reference proteome</keyword>
<feature type="domain" description="GST N-terminal" evidence="6">
    <location>
        <begin position="1"/>
        <end position="98"/>
    </location>
</feature>
<evidence type="ECO:0000313" key="8">
    <source>
        <dbReference type="Proteomes" id="UP001652642"/>
    </source>
</evidence>
<dbReference type="InterPro" id="IPR036249">
    <property type="entry name" value="Thioredoxin-like_sf"/>
</dbReference>
<comment type="similarity">
    <text evidence="2">Belongs to the GST superfamily. Theta family.</text>
</comment>
<dbReference type="InterPro" id="IPR036282">
    <property type="entry name" value="Glutathione-S-Trfase_C_sf"/>
</dbReference>
<evidence type="ECO:0000259" key="7">
    <source>
        <dbReference type="PROSITE" id="PS50405"/>
    </source>
</evidence>
<dbReference type="Gene3D" id="3.40.30.10">
    <property type="entry name" value="Glutaredoxin"/>
    <property type="match status" value="1"/>
</dbReference>
<comment type="catalytic activity">
    <reaction evidence="5">
        <text>RX + glutathione = an S-substituted glutathione + a halide anion + H(+)</text>
        <dbReference type="Rhea" id="RHEA:16437"/>
        <dbReference type="ChEBI" id="CHEBI:15378"/>
        <dbReference type="ChEBI" id="CHEBI:16042"/>
        <dbReference type="ChEBI" id="CHEBI:17792"/>
        <dbReference type="ChEBI" id="CHEBI:57925"/>
        <dbReference type="ChEBI" id="CHEBI:90779"/>
        <dbReference type="EC" id="2.5.1.18"/>
    </reaction>
</comment>
<evidence type="ECO:0000313" key="9">
    <source>
        <dbReference type="RefSeq" id="XP_072839479.1"/>
    </source>
</evidence>
<dbReference type="SFLD" id="SFLDG00358">
    <property type="entry name" value="Main_(cytGST)"/>
    <property type="match status" value="1"/>
</dbReference>
<evidence type="ECO:0000256" key="4">
    <source>
        <dbReference type="ARBA" id="ARBA00022490"/>
    </source>
</evidence>
<dbReference type="PANTHER" id="PTHR43917:SF15">
    <property type="entry name" value="GLUTATHIONE S-TRANSFERASE THETA-1"/>
    <property type="match status" value="1"/>
</dbReference>
<keyword evidence="4" id="KW-0963">Cytoplasm</keyword>
<evidence type="ECO:0000256" key="1">
    <source>
        <dbReference type="ARBA" id="ARBA00004496"/>
    </source>
</evidence>
<dbReference type="PANTHER" id="PTHR43917">
    <property type="match status" value="1"/>
</dbReference>
<reference evidence="9" key="1">
    <citation type="submission" date="2025-08" db="UniProtKB">
        <authorList>
            <consortium name="RefSeq"/>
        </authorList>
    </citation>
    <scope>IDENTIFICATION</scope>
</reference>
<dbReference type="SUPFAM" id="SSF52833">
    <property type="entry name" value="Thioredoxin-like"/>
    <property type="match status" value="1"/>
</dbReference>
<evidence type="ECO:0000256" key="3">
    <source>
        <dbReference type="ARBA" id="ARBA00012452"/>
    </source>
</evidence>
<dbReference type="RefSeq" id="XP_072839479.1">
    <property type="nucleotide sequence ID" value="XM_072983378.1"/>
</dbReference>
<gene>
    <name evidence="9" type="primary">LOC110081961</name>
</gene>
<dbReference type="InterPro" id="IPR010987">
    <property type="entry name" value="Glutathione-S-Trfase_C-like"/>
</dbReference>
<dbReference type="Proteomes" id="UP001652642">
    <property type="component" value="Chromosome 14"/>
</dbReference>
<dbReference type="PROSITE" id="PS50404">
    <property type="entry name" value="GST_NTER"/>
    <property type="match status" value="1"/>
</dbReference>
<dbReference type="SFLD" id="SFLDS00019">
    <property type="entry name" value="Glutathione_Transferase_(cytos"/>
    <property type="match status" value="1"/>
</dbReference>
<dbReference type="EC" id="2.5.1.18" evidence="3"/>
<proteinExistence type="inferred from homology"/>
<dbReference type="SUPFAM" id="SSF47616">
    <property type="entry name" value="GST C-terminal domain-like"/>
    <property type="match status" value="1"/>
</dbReference>
<dbReference type="InterPro" id="IPR051369">
    <property type="entry name" value="GST_Theta"/>
</dbReference>
<dbReference type="CDD" id="cd03183">
    <property type="entry name" value="GST_C_Theta"/>
    <property type="match status" value="1"/>
</dbReference>